<dbReference type="Proteomes" id="UP001199106">
    <property type="component" value="Unassembled WGS sequence"/>
</dbReference>
<dbReference type="AlphaFoldDB" id="A0AAD4I8S0"/>
<name>A0AAD4I8S0_9PLEO</name>
<protein>
    <submittedName>
        <fullName evidence="1">Uncharacterized protein</fullName>
    </submittedName>
</protein>
<dbReference type="EMBL" id="JAANER010000006">
    <property type="protein sequence ID" value="KAG9188186.1"/>
    <property type="molecule type" value="Genomic_DNA"/>
</dbReference>
<evidence type="ECO:0000313" key="1">
    <source>
        <dbReference type="EMBL" id="KAG9188186.1"/>
    </source>
</evidence>
<keyword evidence="2" id="KW-1185">Reference proteome</keyword>
<organism evidence="1 2">
    <name type="scientific">Alternaria panax</name>
    <dbReference type="NCBI Taxonomy" id="48097"/>
    <lineage>
        <taxon>Eukaryota</taxon>
        <taxon>Fungi</taxon>
        <taxon>Dikarya</taxon>
        <taxon>Ascomycota</taxon>
        <taxon>Pezizomycotina</taxon>
        <taxon>Dothideomycetes</taxon>
        <taxon>Pleosporomycetidae</taxon>
        <taxon>Pleosporales</taxon>
        <taxon>Pleosporineae</taxon>
        <taxon>Pleosporaceae</taxon>
        <taxon>Alternaria</taxon>
        <taxon>Alternaria sect. Panax</taxon>
    </lineage>
</organism>
<gene>
    <name evidence="1" type="ORF">G6011_02109</name>
</gene>
<sequence>MSWYMKRALKTLIAGMFLTRNEALILIQAYQELELFMTLQTEELEAILNIWEGDDASRALTIIQERHCHIYKRLDVLALCLRNNHSKKPLRRELEEMARSMARKRLLWSYHSNPLEIGWKAAAEQYWPRIADSYAVLLEILGSFKQDLEHDLQNEALWSDEARERNRSTCLGTHELFSQQAEAKVKAQTCCLQRDLS</sequence>
<evidence type="ECO:0000313" key="2">
    <source>
        <dbReference type="Proteomes" id="UP001199106"/>
    </source>
</evidence>
<reference evidence="1" key="1">
    <citation type="submission" date="2021-07" db="EMBL/GenBank/DDBJ databases">
        <title>Genome Resource of American Ginseng Black Spot Pathogen Alternaria panax.</title>
        <authorList>
            <person name="Qiu C."/>
            <person name="Wang W."/>
            <person name="Liu Z."/>
        </authorList>
    </citation>
    <scope>NUCLEOTIDE SEQUENCE</scope>
    <source>
        <strain evidence="1">BNCC115425</strain>
    </source>
</reference>
<accession>A0AAD4I8S0</accession>
<comment type="caution">
    <text evidence="1">The sequence shown here is derived from an EMBL/GenBank/DDBJ whole genome shotgun (WGS) entry which is preliminary data.</text>
</comment>
<proteinExistence type="predicted"/>